<gene>
    <name evidence="2" type="ORF">ENS64_07690</name>
</gene>
<sequence>MRSHLPGLACALIACVWAATTLAQPPGGGGVGNQNPNVGGITIDAEGLVRPGFLADQSSRLDRKRRQALAEKQLPAEANVFSACRKVSLPELERFVAAKLERGEPLADEVLCLAGLQRIEYLFVDPDRQDLVIAGPAEGFARDEGGRPRGVSTGRPTLLLDDLLVALRFVPQASEVGCSIDPQPANLAALQQFVARHSTPATPQVIEARYRKMAEILGRHDVRVDGVPADSHFGRTLVEADYRMKLISLGLEQPLKGLRSHLSMVAAGSNSIQRWWFVPYYEGLYRSEDGLAYELVGQRAQLLSQDEVANASGDRFAAAVTQLSTQAFARQFTEKFAALADESPVFAELQNLIDWCVVAALIEREQLAVKVGWKRELFLDAARLPYQSGPAPRQTPAVFNTRRASAGMVVGLLSGGVTIVPRKLAQPAAFQTDVARRLVGVRNEELSAPRSKTHPWWWD</sequence>
<feature type="chain" id="PRO_5027669070" evidence="1">
    <location>
        <begin position="24"/>
        <end position="459"/>
    </location>
</feature>
<reference evidence="2" key="1">
    <citation type="journal article" date="2020" name="mSystems">
        <title>Genome- and Community-Level Interaction Insights into Carbon Utilization and Element Cycling Functions of Hydrothermarchaeota in Hydrothermal Sediment.</title>
        <authorList>
            <person name="Zhou Z."/>
            <person name="Liu Y."/>
            <person name="Xu W."/>
            <person name="Pan J."/>
            <person name="Luo Z.H."/>
            <person name="Li M."/>
        </authorList>
    </citation>
    <scope>NUCLEOTIDE SEQUENCE [LARGE SCALE GENOMIC DNA]</scope>
    <source>
        <strain evidence="2">SpSt-508</strain>
    </source>
</reference>
<keyword evidence="1" id="KW-0732">Signal</keyword>
<proteinExistence type="predicted"/>
<dbReference type="InterPro" id="IPR011487">
    <property type="entry name" value="DUF1598"/>
</dbReference>
<evidence type="ECO:0000256" key="1">
    <source>
        <dbReference type="SAM" id="SignalP"/>
    </source>
</evidence>
<dbReference type="Pfam" id="PF07643">
    <property type="entry name" value="DUF1598"/>
    <property type="match status" value="1"/>
</dbReference>
<accession>A0A7C4LQ24</accession>
<protein>
    <submittedName>
        <fullName evidence="2">DUF1598 domain-containing protein</fullName>
    </submittedName>
</protein>
<evidence type="ECO:0000313" key="2">
    <source>
        <dbReference type="EMBL" id="HGT39131.1"/>
    </source>
</evidence>
<comment type="caution">
    <text evidence="2">The sequence shown here is derived from an EMBL/GenBank/DDBJ whole genome shotgun (WGS) entry which is preliminary data.</text>
</comment>
<name>A0A7C4LQ24_9PLAN</name>
<feature type="signal peptide" evidence="1">
    <location>
        <begin position="1"/>
        <end position="23"/>
    </location>
</feature>
<organism evidence="2">
    <name type="scientific">Schlesneria paludicola</name>
    <dbReference type="NCBI Taxonomy" id="360056"/>
    <lineage>
        <taxon>Bacteria</taxon>
        <taxon>Pseudomonadati</taxon>
        <taxon>Planctomycetota</taxon>
        <taxon>Planctomycetia</taxon>
        <taxon>Planctomycetales</taxon>
        <taxon>Planctomycetaceae</taxon>
        <taxon>Schlesneria</taxon>
    </lineage>
</organism>
<dbReference type="AlphaFoldDB" id="A0A7C4LQ24"/>
<dbReference type="EMBL" id="DSVQ01000012">
    <property type="protein sequence ID" value="HGT39131.1"/>
    <property type="molecule type" value="Genomic_DNA"/>
</dbReference>
<dbReference type="PROSITE" id="PS51257">
    <property type="entry name" value="PROKAR_LIPOPROTEIN"/>
    <property type="match status" value="1"/>
</dbReference>